<proteinExistence type="predicted"/>
<feature type="region of interest" description="Disordered" evidence="1">
    <location>
        <begin position="190"/>
        <end position="224"/>
    </location>
</feature>
<evidence type="ECO:0000313" key="3">
    <source>
        <dbReference type="Proteomes" id="UP000775872"/>
    </source>
</evidence>
<dbReference type="OrthoDB" id="5149341at2759"/>
<accession>A0A9N9Z518</accession>
<dbReference type="AlphaFoldDB" id="A0A9N9Z518"/>
<organism evidence="2 3">
    <name type="scientific">Clonostachys solani</name>
    <dbReference type="NCBI Taxonomy" id="160281"/>
    <lineage>
        <taxon>Eukaryota</taxon>
        <taxon>Fungi</taxon>
        <taxon>Dikarya</taxon>
        <taxon>Ascomycota</taxon>
        <taxon>Pezizomycotina</taxon>
        <taxon>Sordariomycetes</taxon>
        <taxon>Hypocreomycetidae</taxon>
        <taxon>Hypocreales</taxon>
        <taxon>Bionectriaceae</taxon>
        <taxon>Clonostachys</taxon>
    </lineage>
</organism>
<name>A0A9N9Z518_9HYPO</name>
<reference evidence="2" key="1">
    <citation type="submission" date="2021-10" db="EMBL/GenBank/DDBJ databases">
        <authorList>
            <person name="Piombo E."/>
        </authorList>
    </citation>
    <scope>NUCLEOTIDE SEQUENCE</scope>
</reference>
<feature type="compositionally biased region" description="Polar residues" evidence="1">
    <location>
        <begin position="198"/>
        <end position="217"/>
    </location>
</feature>
<feature type="region of interest" description="Disordered" evidence="1">
    <location>
        <begin position="292"/>
        <end position="317"/>
    </location>
</feature>
<sequence>MDNLPRIGSLGPPQNTNLPWVQWTEINAVNDNARNRNIAWKIYLVYLREGSSWEARSHQEIRHYFLVARAYRQARGAWSSPSPTQLWRSANLCEENWTVALGHFLIAQYPTHERLLFWASNRRVYPAVHEGVLRPRTDETINRTSGPGPRTADGTDNLVSLGVESYYSRIPPIVAQFEVSENASQPLALERGLRESESGSLSDGISPEGNSANTTAPGPSPGLELELEADPEVELEDDEHRPLVAIRYSGQHGISSRNGRRSPSYHTAYSPASVLNNALRGLESEFEEYDSKAAISPRPPTPRLSHHESQPVDMDGEFTRHPDVQFRQKISELIHTVKGDVDKLSHEIFVHRRAAANRRADIRGDVADIRNDAAELRGNFNNFRTKTLNTLEGITKRVTLVEQLAAGLCQNQIAGSMNSLDEGNNGDTSPIPSHAEMYTMISGIKEKIATLLVVARAPDPRVAQIQRSLNTTQGYFEQCLREMEKDIWDLKRKHEADTLTIDDLKRQITTQLQINATMMETLHSMEKRVGQQLRALNARLEMRQGE</sequence>
<dbReference type="EMBL" id="CABFOC020000035">
    <property type="protein sequence ID" value="CAH0049410.1"/>
    <property type="molecule type" value="Genomic_DNA"/>
</dbReference>
<protein>
    <submittedName>
        <fullName evidence="2">Uncharacterized protein</fullName>
    </submittedName>
</protein>
<gene>
    <name evidence="2" type="ORF">CSOL1703_00001366</name>
</gene>
<comment type="caution">
    <text evidence="2">The sequence shown here is derived from an EMBL/GenBank/DDBJ whole genome shotgun (WGS) entry which is preliminary data.</text>
</comment>
<evidence type="ECO:0000256" key="1">
    <source>
        <dbReference type="SAM" id="MobiDB-lite"/>
    </source>
</evidence>
<keyword evidence="3" id="KW-1185">Reference proteome</keyword>
<dbReference type="Proteomes" id="UP000775872">
    <property type="component" value="Unassembled WGS sequence"/>
</dbReference>
<evidence type="ECO:0000313" key="2">
    <source>
        <dbReference type="EMBL" id="CAH0049410.1"/>
    </source>
</evidence>